<sequence>MHKDAGQDGTTEKIEAGREPGKTVGKAAGKMEGEMTEKTTGKRRKMDDAAKSDGYGEIRSIMQ</sequence>
<evidence type="ECO:0000313" key="3">
    <source>
        <dbReference type="Proteomes" id="UP000266177"/>
    </source>
</evidence>
<evidence type="ECO:0000313" key="2">
    <source>
        <dbReference type="EMBL" id="RJG16347.1"/>
    </source>
</evidence>
<feature type="compositionally biased region" description="Basic and acidic residues" evidence="1">
    <location>
        <begin position="1"/>
        <end position="21"/>
    </location>
</feature>
<comment type="caution">
    <text evidence="2">The sequence shown here is derived from an EMBL/GenBank/DDBJ whole genome shotgun (WGS) entry which is preliminary data.</text>
</comment>
<gene>
    <name evidence="2" type="ORF">DQX05_28840</name>
</gene>
<dbReference type="Proteomes" id="UP000266177">
    <property type="component" value="Unassembled WGS sequence"/>
</dbReference>
<evidence type="ECO:0000256" key="1">
    <source>
        <dbReference type="SAM" id="MobiDB-lite"/>
    </source>
</evidence>
<feature type="region of interest" description="Disordered" evidence="1">
    <location>
        <begin position="1"/>
        <end position="63"/>
    </location>
</feature>
<organism evidence="2 3">
    <name type="scientific">Paenibacillus thiaminolyticus</name>
    <name type="common">Bacillus thiaminolyticus</name>
    <dbReference type="NCBI Taxonomy" id="49283"/>
    <lineage>
        <taxon>Bacteria</taxon>
        <taxon>Bacillati</taxon>
        <taxon>Bacillota</taxon>
        <taxon>Bacilli</taxon>
        <taxon>Bacillales</taxon>
        <taxon>Paenibacillaceae</taxon>
        <taxon>Paenibacillus</taxon>
    </lineage>
</organism>
<accession>A0A3A3G8P4</accession>
<reference evidence="2 3" key="1">
    <citation type="submission" date="2018-09" db="EMBL/GenBank/DDBJ databases">
        <title>Paenibacillus SK2017-BO5.</title>
        <authorList>
            <person name="Piskunova J.V."/>
            <person name="Dubiley S.A."/>
            <person name="Severinov K.V."/>
        </authorList>
    </citation>
    <scope>NUCLEOTIDE SEQUENCE [LARGE SCALE GENOMIC DNA]</scope>
    <source>
        <strain evidence="2 3">BO5</strain>
    </source>
</reference>
<feature type="compositionally biased region" description="Basic and acidic residues" evidence="1">
    <location>
        <begin position="29"/>
        <end position="56"/>
    </location>
</feature>
<dbReference type="EMBL" id="QYZD01000059">
    <property type="protein sequence ID" value="RJG16347.1"/>
    <property type="molecule type" value="Genomic_DNA"/>
</dbReference>
<proteinExistence type="predicted"/>
<dbReference type="AlphaFoldDB" id="A0A3A3G8P4"/>
<protein>
    <submittedName>
        <fullName evidence="2">Uncharacterized protein</fullName>
    </submittedName>
</protein>
<name>A0A3A3G8P4_PANTH</name>